<evidence type="ECO:0000256" key="1">
    <source>
        <dbReference type="SAM" id="MobiDB-lite"/>
    </source>
</evidence>
<dbReference type="EMBL" id="BAABHC010000039">
    <property type="protein sequence ID" value="GAA4443810.1"/>
    <property type="molecule type" value="Genomic_DNA"/>
</dbReference>
<gene>
    <name evidence="3" type="ORF">GCM10023188_44860</name>
</gene>
<evidence type="ECO:0000256" key="2">
    <source>
        <dbReference type="SAM" id="SignalP"/>
    </source>
</evidence>
<keyword evidence="4" id="KW-1185">Reference proteome</keyword>
<name>A0ABP8M5P0_9BACT</name>
<accession>A0ABP8M5P0</accession>
<sequence length="119" mass="13311">MKTLLLCFLLSLVTLFDANAQAPVNDLSIFLGKLQTYIATHPRHIEPRMPIAKPEPGNPPAPMPSLDVAGYMEDPETGLRYYAAYDKIVDPETKYSFHVATMKITLEPIKETGTAYKKQ</sequence>
<dbReference type="Proteomes" id="UP001500552">
    <property type="component" value="Unassembled WGS sequence"/>
</dbReference>
<dbReference type="RefSeq" id="WP_345162662.1">
    <property type="nucleotide sequence ID" value="NZ_BAABHC010000039.1"/>
</dbReference>
<feature type="region of interest" description="Disordered" evidence="1">
    <location>
        <begin position="47"/>
        <end position="67"/>
    </location>
</feature>
<comment type="caution">
    <text evidence="3">The sequence shown here is derived from an EMBL/GenBank/DDBJ whole genome shotgun (WGS) entry which is preliminary data.</text>
</comment>
<reference evidence="4" key="1">
    <citation type="journal article" date="2019" name="Int. J. Syst. Evol. Microbiol.">
        <title>The Global Catalogue of Microorganisms (GCM) 10K type strain sequencing project: providing services to taxonomists for standard genome sequencing and annotation.</title>
        <authorList>
            <consortium name="The Broad Institute Genomics Platform"/>
            <consortium name="The Broad Institute Genome Sequencing Center for Infectious Disease"/>
            <person name="Wu L."/>
            <person name="Ma J."/>
        </authorList>
    </citation>
    <scope>NUCLEOTIDE SEQUENCE [LARGE SCALE GENOMIC DNA]</scope>
    <source>
        <strain evidence="4">JCM 17926</strain>
    </source>
</reference>
<feature type="signal peptide" evidence="2">
    <location>
        <begin position="1"/>
        <end position="20"/>
    </location>
</feature>
<keyword evidence="2" id="KW-0732">Signal</keyword>
<evidence type="ECO:0000313" key="3">
    <source>
        <dbReference type="EMBL" id="GAA4443810.1"/>
    </source>
</evidence>
<protein>
    <submittedName>
        <fullName evidence="3">Uncharacterized protein</fullName>
    </submittedName>
</protein>
<evidence type="ECO:0000313" key="4">
    <source>
        <dbReference type="Proteomes" id="UP001500552"/>
    </source>
</evidence>
<proteinExistence type="predicted"/>
<organism evidence="3 4">
    <name type="scientific">Pontibacter saemangeumensis</name>
    <dbReference type="NCBI Taxonomy" id="1084525"/>
    <lineage>
        <taxon>Bacteria</taxon>
        <taxon>Pseudomonadati</taxon>
        <taxon>Bacteroidota</taxon>
        <taxon>Cytophagia</taxon>
        <taxon>Cytophagales</taxon>
        <taxon>Hymenobacteraceae</taxon>
        <taxon>Pontibacter</taxon>
    </lineage>
</organism>
<feature type="chain" id="PRO_5045282383" evidence="2">
    <location>
        <begin position="21"/>
        <end position="119"/>
    </location>
</feature>